<dbReference type="Proteomes" id="UP000255505">
    <property type="component" value="Chromosome I"/>
</dbReference>
<evidence type="ECO:0008006" key="3">
    <source>
        <dbReference type="Google" id="ProtNLM"/>
    </source>
</evidence>
<protein>
    <recommendedName>
        <fullName evidence="3">Autotransporter domain-containing protein</fullName>
    </recommendedName>
</protein>
<dbReference type="RefSeq" id="WP_115662064.1">
    <property type="nucleotide sequence ID" value="NZ_LT991976.1"/>
</dbReference>
<dbReference type="EMBL" id="LT991976">
    <property type="protein sequence ID" value="SPK72222.1"/>
    <property type="molecule type" value="Genomic_DNA"/>
</dbReference>
<name>A0A375IFS2_9BURK</name>
<organism evidence="1 2">
    <name type="scientific">Cupriavidus taiwanensis</name>
    <dbReference type="NCBI Taxonomy" id="164546"/>
    <lineage>
        <taxon>Bacteria</taxon>
        <taxon>Pseudomonadati</taxon>
        <taxon>Pseudomonadota</taxon>
        <taxon>Betaproteobacteria</taxon>
        <taxon>Burkholderiales</taxon>
        <taxon>Burkholderiaceae</taxon>
        <taxon>Cupriavidus</taxon>
    </lineage>
</organism>
<proteinExistence type="predicted"/>
<evidence type="ECO:0000313" key="2">
    <source>
        <dbReference type="Proteomes" id="UP000255505"/>
    </source>
</evidence>
<evidence type="ECO:0000313" key="1">
    <source>
        <dbReference type="EMBL" id="SPK72222.1"/>
    </source>
</evidence>
<gene>
    <name evidence="1" type="ORF">CT19425_60340</name>
</gene>
<dbReference type="AlphaFoldDB" id="A0A375IFS2"/>
<reference evidence="1 2" key="1">
    <citation type="submission" date="2018-01" db="EMBL/GenBank/DDBJ databases">
        <authorList>
            <person name="Gaut B.S."/>
            <person name="Morton B.R."/>
            <person name="Clegg M.T."/>
            <person name="Duvall M.R."/>
        </authorList>
    </citation>
    <scope>NUCLEOTIDE SEQUENCE [LARGE SCALE GENOMIC DNA]</scope>
    <source>
        <strain evidence="1">Cupriavidus taiwanensis LMG 19425</strain>
    </source>
</reference>
<sequence length="51" mass="5580">MSNAPYGRDRLQLGLGGRLRTRSMTFGLDYNVMTGMGGLQQGVRLTFAAPF</sequence>
<accession>A0A375IFS2</accession>